<comment type="caution">
    <text evidence="5">The sequence shown here is derived from an EMBL/GenBank/DDBJ whole genome shotgun (WGS) entry which is preliminary data.</text>
</comment>
<name>A0A9P1C142_9DINO</name>
<proteinExistence type="inferred from homology"/>
<dbReference type="SUPFAM" id="SSF54843">
    <property type="entry name" value="Ribosomal protein L22"/>
    <property type="match status" value="1"/>
</dbReference>
<sequence length="432" mass="51355">MLSVQRVTSKAFGAFEGIRTFYFPRKHWFPWRVRLVRQRQAAVRAKRHLWPRRSDSKEEPIFGDKDQDVLAFTEKEIRISFKKLVHYARLMKRKQIQDAYEWVDSLARMKSEPILKLLEKAMEECRDRRGWDLARTYIYDPQPGFGFYVKNLRKHSRGRYGIMKSPRNRFTIRVRQYTLEEWFHRIYIYNKVPRSMSSDMRLALQQKRVSPQMQKEWSPYLCASSRMFHRKELKWLDNTRQFDYYKVRREWIDRYKANLLRASTEAREARGLPQLAMLDIARNVPVDQLIRGKYQDNLEFLQWLKCYWEKEGGAGHRQYDAVAVRADKTLPPWAKPLNIFASRGFEKENQKPCIVKDEVRPVRRAPVPHERTVTAVPAAVFKTLPSKARVRRNLAYRHLKAAGLRTFLERPSVCAELNRESVLGGVQKGTAS</sequence>
<keyword evidence="8" id="KW-1185">Reference proteome</keyword>
<dbReference type="EMBL" id="CAMXCT030000702">
    <property type="protein sequence ID" value="CAL4769612.1"/>
    <property type="molecule type" value="Genomic_DNA"/>
</dbReference>
<dbReference type="InterPro" id="IPR001063">
    <property type="entry name" value="Ribosomal_uL22"/>
</dbReference>
<dbReference type="GO" id="GO:0003735">
    <property type="term" value="F:structural constituent of ribosome"/>
    <property type="evidence" value="ECO:0007669"/>
    <property type="project" value="InterPro"/>
</dbReference>
<dbReference type="SUPFAM" id="SSF47576">
    <property type="entry name" value="Calponin-homology domain, CH-domain"/>
    <property type="match status" value="1"/>
</dbReference>
<dbReference type="Gene3D" id="1.10.418.10">
    <property type="entry name" value="Calponin-like domain"/>
    <property type="match status" value="1"/>
</dbReference>
<evidence type="ECO:0000256" key="3">
    <source>
        <dbReference type="ARBA" id="ARBA00023274"/>
    </source>
</evidence>
<evidence type="ECO:0000313" key="7">
    <source>
        <dbReference type="EMBL" id="CAL4769612.1"/>
    </source>
</evidence>
<dbReference type="OrthoDB" id="416470at2759"/>
<dbReference type="EMBL" id="CAMXCT020000702">
    <property type="protein sequence ID" value="CAL1135675.1"/>
    <property type="molecule type" value="Genomic_DNA"/>
</dbReference>
<protein>
    <submittedName>
        <fullName evidence="7">Large ribosomal subunit protein uL22m</fullName>
    </submittedName>
</protein>
<dbReference type="EMBL" id="CAMXCT010000702">
    <property type="protein sequence ID" value="CAI3982300.1"/>
    <property type="molecule type" value="Genomic_DNA"/>
</dbReference>
<dbReference type="PANTHER" id="PTHR13501">
    <property type="entry name" value="CHLOROPLAST 50S RIBOSOMAL PROTEIN L22-RELATED"/>
    <property type="match status" value="1"/>
</dbReference>
<dbReference type="GO" id="GO:0015934">
    <property type="term" value="C:large ribosomal subunit"/>
    <property type="evidence" value="ECO:0007669"/>
    <property type="project" value="InterPro"/>
</dbReference>
<dbReference type="GO" id="GO:0006412">
    <property type="term" value="P:translation"/>
    <property type="evidence" value="ECO:0007669"/>
    <property type="project" value="InterPro"/>
</dbReference>
<dbReference type="InterPro" id="IPR036394">
    <property type="entry name" value="Ribosomal_uL22_sf"/>
</dbReference>
<evidence type="ECO:0000256" key="4">
    <source>
        <dbReference type="RuleBase" id="RU004005"/>
    </source>
</evidence>
<dbReference type="PANTHER" id="PTHR13501:SF10">
    <property type="entry name" value="LARGE RIBOSOMAL SUBUNIT PROTEIN UL22M"/>
    <property type="match status" value="1"/>
</dbReference>
<evidence type="ECO:0000313" key="8">
    <source>
        <dbReference type="Proteomes" id="UP001152797"/>
    </source>
</evidence>
<evidence type="ECO:0000256" key="1">
    <source>
        <dbReference type="ARBA" id="ARBA00009451"/>
    </source>
</evidence>
<gene>
    <name evidence="5" type="ORF">C1SCF055_LOCUS10009</name>
</gene>
<keyword evidence="3 4" id="KW-0687">Ribonucleoprotein</keyword>
<organism evidence="5">
    <name type="scientific">Cladocopium goreaui</name>
    <dbReference type="NCBI Taxonomy" id="2562237"/>
    <lineage>
        <taxon>Eukaryota</taxon>
        <taxon>Sar</taxon>
        <taxon>Alveolata</taxon>
        <taxon>Dinophyceae</taxon>
        <taxon>Suessiales</taxon>
        <taxon>Symbiodiniaceae</taxon>
        <taxon>Cladocopium</taxon>
    </lineage>
</organism>
<dbReference type="Proteomes" id="UP001152797">
    <property type="component" value="Unassembled WGS sequence"/>
</dbReference>
<dbReference type="Gene3D" id="3.90.470.10">
    <property type="entry name" value="Ribosomal protein L22/L17"/>
    <property type="match status" value="1"/>
</dbReference>
<dbReference type="InterPro" id="IPR047867">
    <property type="entry name" value="Ribosomal_uL22_bac/org-type"/>
</dbReference>
<accession>A0A9P1C142</accession>
<evidence type="ECO:0000256" key="2">
    <source>
        <dbReference type="ARBA" id="ARBA00022980"/>
    </source>
</evidence>
<reference evidence="5" key="1">
    <citation type="submission" date="2022-10" db="EMBL/GenBank/DDBJ databases">
        <authorList>
            <person name="Chen Y."/>
            <person name="Dougan E. K."/>
            <person name="Chan C."/>
            <person name="Rhodes N."/>
            <person name="Thang M."/>
        </authorList>
    </citation>
    <scope>NUCLEOTIDE SEQUENCE</scope>
</reference>
<evidence type="ECO:0000313" key="6">
    <source>
        <dbReference type="EMBL" id="CAL1135675.1"/>
    </source>
</evidence>
<dbReference type="Pfam" id="PF00237">
    <property type="entry name" value="Ribosomal_L22"/>
    <property type="match status" value="1"/>
</dbReference>
<dbReference type="InterPro" id="IPR036872">
    <property type="entry name" value="CH_dom_sf"/>
</dbReference>
<comment type="similarity">
    <text evidence="1 4">Belongs to the universal ribosomal protein uL22 family.</text>
</comment>
<evidence type="ECO:0000313" key="5">
    <source>
        <dbReference type="EMBL" id="CAI3982300.1"/>
    </source>
</evidence>
<keyword evidence="2 4" id="KW-0689">Ribosomal protein</keyword>
<dbReference type="AlphaFoldDB" id="A0A9P1C142"/>
<reference evidence="6" key="2">
    <citation type="submission" date="2024-04" db="EMBL/GenBank/DDBJ databases">
        <authorList>
            <person name="Chen Y."/>
            <person name="Shah S."/>
            <person name="Dougan E. K."/>
            <person name="Thang M."/>
            <person name="Chan C."/>
        </authorList>
    </citation>
    <scope>NUCLEOTIDE SEQUENCE [LARGE SCALE GENOMIC DNA]</scope>
</reference>